<dbReference type="NCBIfam" id="TIGR00215">
    <property type="entry name" value="lpxB"/>
    <property type="match status" value="1"/>
</dbReference>
<evidence type="ECO:0000256" key="4">
    <source>
        <dbReference type="ARBA" id="ARBA00020902"/>
    </source>
</evidence>
<accession>A0AAN0RIW3</accession>
<gene>
    <name evidence="12" type="primary">lpxB</name>
    <name evidence="12" type="ORF">RCA23_c15280</name>
</gene>
<evidence type="ECO:0000256" key="5">
    <source>
        <dbReference type="ARBA" id="ARBA00022516"/>
    </source>
</evidence>
<evidence type="ECO:0000313" key="12">
    <source>
        <dbReference type="EMBL" id="AII87066.1"/>
    </source>
</evidence>
<dbReference type="EC" id="2.4.1.182" evidence="3 11"/>
<evidence type="ECO:0000256" key="9">
    <source>
        <dbReference type="ARBA" id="ARBA00023098"/>
    </source>
</evidence>
<reference evidence="12 13" key="1">
    <citation type="journal article" date="2014" name="ISME J.">
        <title>Adaptation of an abundant Roseobacter RCA organism to pelagic systems revealed by genomic and transcriptomic analyses.</title>
        <authorList>
            <person name="Voget S."/>
            <person name="Wemheuer B."/>
            <person name="Brinkhoff T."/>
            <person name="Vollmers J."/>
            <person name="Dietrich S."/>
            <person name="Giebel H.A."/>
            <person name="Beardsley C."/>
            <person name="Sardemann C."/>
            <person name="Bakenhus I."/>
            <person name="Billerbeck S."/>
            <person name="Daniel R."/>
            <person name="Simon M."/>
        </authorList>
    </citation>
    <scope>NUCLEOTIDE SEQUENCE [LARGE SCALE GENOMIC DNA]</scope>
    <source>
        <strain evidence="12 13">RCA23</strain>
    </source>
</reference>
<dbReference type="Proteomes" id="UP000028680">
    <property type="component" value="Chromosome"/>
</dbReference>
<keyword evidence="13" id="KW-1185">Reference proteome</keyword>
<keyword evidence="9" id="KW-0443">Lipid metabolism</keyword>
<evidence type="ECO:0000256" key="8">
    <source>
        <dbReference type="ARBA" id="ARBA00022679"/>
    </source>
</evidence>
<evidence type="ECO:0000256" key="6">
    <source>
        <dbReference type="ARBA" id="ARBA00022556"/>
    </source>
</evidence>
<dbReference type="GO" id="GO:0016020">
    <property type="term" value="C:membrane"/>
    <property type="evidence" value="ECO:0007669"/>
    <property type="project" value="GOC"/>
</dbReference>
<organism evidence="12 13">
    <name type="scientific">Planktomarina temperata RCA23</name>
    <dbReference type="NCBI Taxonomy" id="666509"/>
    <lineage>
        <taxon>Bacteria</taxon>
        <taxon>Pseudomonadati</taxon>
        <taxon>Pseudomonadota</taxon>
        <taxon>Alphaproteobacteria</taxon>
        <taxon>Rhodobacterales</taxon>
        <taxon>Paracoccaceae</taxon>
        <taxon>Planktomarina</taxon>
    </lineage>
</organism>
<dbReference type="Pfam" id="PF02684">
    <property type="entry name" value="LpxB"/>
    <property type="match status" value="1"/>
</dbReference>
<comment type="similarity">
    <text evidence="2">Belongs to the LpxB family.</text>
</comment>
<evidence type="ECO:0000256" key="1">
    <source>
        <dbReference type="ARBA" id="ARBA00002056"/>
    </source>
</evidence>
<dbReference type="AlphaFoldDB" id="A0AAN0RIW3"/>
<sequence length="384" mass="41397">MKLFLLAGEASGDRLGADLMRGLRHLTPDVTFRGIAGPEMQSEGLDSLFDMSELSVMGLAEVLPKYFALKRRLDQTVAEVLAWKPDILITIDSPDFSLRVARAVRAADPKIRTCHYVAPSVWAWRAGRAKKMAGFIDHVLALLPFEPPYMEAEGMACDFVGHPVAAQAPITSKQIAKFQADYALDPARESLMILPGSRPSEIKRLLPVFCQVLSEPFFADFQLIFPTLPHLEPLLREALKGLPQETVLVTGSGLSAAAAAEERLVAYGAAKAALAASGTVSLELAAAGTPMVIAYDMGLISRLIIGAMLQIDTVTLVNLVSETRAVPEFVGRDCKAAQIAPALRQILSAPAAQAQAIEETMTRLGRGDPELPYRSARAVLKGLQ</sequence>
<dbReference type="EMBL" id="CP003984">
    <property type="protein sequence ID" value="AII87066.1"/>
    <property type="molecule type" value="Genomic_DNA"/>
</dbReference>
<dbReference type="PANTHER" id="PTHR30372">
    <property type="entry name" value="LIPID-A-DISACCHARIDE SYNTHASE"/>
    <property type="match status" value="1"/>
</dbReference>
<dbReference type="InterPro" id="IPR003835">
    <property type="entry name" value="Glyco_trans_19"/>
</dbReference>
<dbReference type="SUPFAM" id="SSF53756">
    <property type="entry name" value="UDP-Glycosyltransferase/glycogen phosphorylase"/>
    <property type="match status" value="1"/>
</dbReference>
<dbReference type="KEGG" id="ptp:RCA23_c15280"/>
<evidence type="ECO:0000256" key="10">
    <source>
        <dbReference type="ARBA" id="ARBA00048975"/>
    </source>
</evidence>
<keyword evidence="8 12" id="KW-0808">Transferase</keyword>
<comment type="catalytic activity">
    <reaction evidence="10">
        <text>a lipid X + a UDP-2-N,3-O-bis[(3R)-3-hydroxyacyl]-alpha-D-glucosamine = a lipid A disaccharide + UDP + H(+)</text>
        <dbReference type="Rhea" id="RHEA:67828"/>
        <dbReference type="ChEBI" id="CHEBI:15378"/>
        <dbReference type="ChEBI" id="CHEBI:58223"/>
        <dbReference type="ChEBI" id="CHEBI:137748"/>
        <dbReference type="ChEBI" id="CHEBI:176338"/>
        <dbReference type="ChEBI" id="CHEBI:176343"/>
        <dbReference type="EC" id="2.4.1.182"/>
    </reaction>
</comment>
<comment type="function">
    <text evidence="1">Condensation of UDP-2,3-diacylglucosamine and 2,3-diacylglucosamine-1-phosphate to form lipid A disaccharide, a precursor of lipid A, a phosphorylated glycolipid that anchors the lipopolysaccharide to the outer membrane of the cell.</text>
</comment>
<dbReference type="RefSeq" id="WP_044049836.1">
    <property type="nucleotide sequence ID" value="NZ_CP003984.1"/>
</dbReference>
<evidence type="ECO:0000256" key="7">
    <source>
        <dbReference type="ARBA" id="ARBA00022676"/>
    </source>
</evidence>
<dbReference type="GO" id="GO:0009245">
    <property type="term" value="P:lipid A biosynthetic process"/>
    <property type="evidence" value="ECO:0007669"/>
    <property type="project" value="UniProtKB-UniRule"/>
</dbReference>
<evidence type="ECO:0000256" key="3">
    <source>
        <dbReference type="ARBA" id="ARBA00012687"/>
    </source>
</evidence>
<dbReference type="GO" id="GO:0005543">
    <property type="term" value="F:phospholipid binding"/>
    <property type="evidence" value="ECO:0007669"/>
    <property type="project" value="TreeGrafter"/>
</dbReference>
<keyword evidence="7 12" id="KW-0328">Glycosyltransferase</keyword>
<keyword evidence="5" id="KW-0444">Lipid biosynthesis</keyword>
<evidence type="ECO:0000256" key="11">
    <source>
        <dbReference type="NCBIfam" id="TIGR00215"/>
    </source>
</evidence>
<evidence type="ECO:0000313" key="13">
    <source>
        <dbReference type="Proteomes" id="UP000028680"/>
    </source>
</evidence>
<dbReference type="GO" id="GO:0008915">
    <property type="term" value="F:lipid-A-disaccharide synthase activity"/>
    <property type="evidence" value="ECO:0007669"/>
    <property type="project" value="UniProtKB-UniRule"/>
</dbReference>
<proteinExistence type="inferred from homology"/>
<name>A0AAN0RIW3_9RHOB</name>
<protein>
    <recommendedName>
        <fullName evidence="4 11">Lipid-A-disaccharide synthase</fullName>
        <ecNumber evidence="3 11">2.4.1.182</ecNumber>
    </recommendedName>
</protein>
<keyword evidence="6" id="KW-0441">Lipid A biosynthesis</keyword>
<evidence type="ECO:0000256" key="2">
    <source>
        <dbReference type="ARBA" id="ARBA00007868"/>
    </source>
</evidence>
<dbReference type="PANTHER" id="PTHR30372:SF4">
    <property type="entry name" value="LIPID-A-DISACCHARIDE SYNTHASE, MITOCHONDRIAL-RELATED"/>
    <property type="match status" value="1"/>
</dbReference>